<dbReference type="PROSITE" id="PS01279">
    <property type="entry name" value="PCMT"/>
    <property type="match status" value="1"/>
</dbReference>
<dbReference type="Gene3D" id="3.40.50.150">
    <property type="entry name" value="Vaccinia Virus protein VP39"/>
    <property type="match status" value="1"/>
</dbReference>
<evidence type="ECO:0000256" key="4">
    <source>
        <dbReference type="ARBA" id="ARBA00022603"/>
    </source>
</evidence>
<protein>
    <recommendedName>
        <fullName evidence="7">Protein-L-isoaspartate O-methyltransferase</fullName>
        <ecNumber evidence="7">2.1.1.77</ecNumber>
    </recommendedName>
    <alternativeName>
        <fullName evidence="7">L-isoaspartyl protein carboxyl methyltransferase</fullName>
    </alternativeName>
    <alternativeName>
        <fullName evidence="7">Protein L-isoaspartyl methyltransferase</fullName>
    </alternativeName>
    <alternativeName>
        <fullName evidence="7">Protein-beta-aspartate methyltransferase</fullName>
        <shortName evidence="7">PIMT</shortName>
    </alternativeName>
</protein>
<organism evidence="8 9">
    <name type="scientific">Gaopeijia maritima</name>
    <dbReference type="NCBI Taxonomy" id="3119007"/>
    <lineage>
        <taxon>Bacteria</taxon>
        <taxon>Pseudomonadati</taxon>
        <taxon>Gemmatimonadota</taxon>
        <taxon>Longimicrobiia</taxon>
        <taxon>Gaopeijiales</taxon>
        <taxon>Gaopeijiaceae</taxon>
        <taxon>Gaopeijia</taxon>
    </lineage>
</organism>
<keyword evidence="4 7" id="KW-0489">Methyltransferase</keyword>
<dbReference type="Pfam" id="PF01135">
    <property type="entry name" value="PCMT"/>
    <property type="match status" value="1"/>
</dbReference>
<evidence type="ECO:0000256" key="7">
    <source>
        <dbReference type="HAMAP-Rule" id="MF_00090"/>
    </source>
</evidence>
<evidence type="ECO:0000313" key="9">
    <source>
        <dbReference type="Proteomes" id="UP001484239"/>
    </source>
</evidence>
<dbReference type="Proteomes" id="UP001484239">
    <property type="component" value="Unassembled WGS sequence"/>
</dbReference>
<evidence type="ECO:0000313" key="8">
    <source>
        <dbReference type="EMBL" id="MEK9500136.1"/>
    </source>
</evidence>
<dbReference type="CDD" id="cd02440">
    <property type="entry name" value="AdoMet_MTases"/>
    <property type="match status" value="1"/>
</dbReference>
<dbReference type="NCBIfam" id="TIGR00080">
    <property type="entry name" value="pimt"/>
    <property type="match status" value="1"/>
</dbReference>
<dbReference type="InterPro" id="IPR000682">
    <property type="entry name" value="PCMT"/>
</dbReference>
<keyword evidence="6 7" id="KW-0949">S-adenosyl-L-methionine</keyword>
<dbReference type="InterPro" id="IPR029063">
    <property type="entry name" value="SAM-dependent_MTases_sf"/>
</dbReference>
<dbReference type="SUPFAM" id="SSF53335">
    <property type="entry name" value="S-adenosyl-L-methionine-dependent methyltransferases"/>
    <property type="match status" value="1"/>
</dbReference>
<sequence length="225" mass="25068">MTTGRDLPGTNRFVGQRRALIEKIRERGIDDLDLLRRFDEIPRHLFVPQGVWPRAYDDTPLSIGFAQTASQPSLQAHYLRILAPKPDEKVLELGTGSGFLTALLASMSDRVYSIDRVRELSNRARKVLDDLSIRNVALMVGDGTIGWRKYAPFDVIVVSAASPSVPPALIDQLAEGGRMLIPVGDRESQKLVLVRKDGFIVSQEELEGEVRFVPLLGRFAFQDEG</sequence>
<dbReference type="EMBL" id="JBBHLI010000002">
    <property type="protein sequence ID" value="MEK9500136.1"/>
    <property type="molecule type" value="Genomic_DNA"/>
</dbReference>
<dbReference type="PANTHER" id="PTHR11579:SF0">
    <property type="entry name" value="PROTEIN-L-ISOASPARTATE(D-ASPARTATE) O-METHYLTRANSFERASE"/>
    <property type="match status" value="1"/>
</dbReference>
<reference evidence="8 9" key="1">
    <citation type="submission" date="2024-02" db="EMBL/GenBank/DDBJ databases">
        <title>A novel Gemmatimonadota bacterium.</title>
        <authorList>
            <person name="Du Z.-J."/>
            <person name="Ye Y.-Q."/>
        </authorList>
    </citation>
    <scope>NUCLEOTIDE SEQUENCE [LARGE SCALE GENOMIC DNA]</scope>
    <source>
        <strain evidence="8 9">DH-20</strain>
    </source>
</reference>
<evidence type="ECO:0000256" key="2">
    <source>
        <dbReference type="ARBA" id="ARBA00005369"/>
    </source>
</evidence>
<gene>
    <name evidence="7" type="primary">pcm</name>
    <name evidence="8" type="ORF">WI372_04030</name>
</gene>
<comment type="similarity">
    <text evidence="2 7">Belongs to the methyltransferase superfamily. L-isoaspartyl/D-aspartyl protein methyltransferase family.</text>
</comment>
<dbReference type="HAMAP" id="MF_00090">
    <property type="entry name" value="PIMT"/>
    <property type="match status" value="1"/>
</dbReference>
<dbReference type="GO" id="GO:0004719">
    <property type="term" value="F:protein-L-isoaspartate (D-aspartate) O-methyltransferase activity"/>
    <property type="evidence" value="ECO:0007669"/>
    <property type="project" value="UniProtKB-EC"/>
</dbReference>
<keyword evidence="3 7" id="KW-0963">Cytoplasm</keyword>
<evidence type="ECO:0000256" key="1">
    <source>
        <dbReference type="ARBA" id="ARBA00004496"/>
    </source>
</evidence>
<name>A0ABU9E6I5_9BACT</name>
<keyword evidence="5 7" id="KW-0808">Transferase</keyword>
<keyword evidence="9" id="KW-1185">Reference proteome</keyword>
<comment type="subcellular location">
    <subcellularLocation>
        <location evidence="1 7">Cytoplasm</location>
    </subcellularLocation>
</comment>
<dbReference type="NCBIfam" id="NF001453">
    <property type="entry name" value="PRK00312.1"/>
    <property type="match status" value="1"/>
</dbReference>
<accession>A0ABU9E6I5</accession>
<proteinExistence type="inferred from homology"/>
<comment type="catalytic activity">
    <reaction evidence="7">
        <text>[protein]-L-isoaspartate + S-adenosyl-L-methionine = [protein]-L-isoaspartate alpha-methyl ester + S-adenosyl-L-homocysteine</text>
        <dbReference type="Rhea" id="RHEA:12705"/>
        <dbReference type="Rhea" id="RHEA-COMP:12143"/>
        <dbReference type="Rhea" id="RHEA-COMP:12144"/>
        <dbReference type="ChEBI" id="CHEBI:57856"/>
        <dbReference type="ChEBI" id="CHEBI:59789"/>
        <dbReference type="ChEBI" id="CHEBI:90596"/>
        <dbReference type="ChEBI" id="CHEBI:90598"/>
        <dbReference type="EC" id="2.1.1.77"/>
    </reaction>
</comment>
<dbReference type="PANTHER" id="PTHR11579">
    <property type="entry name" value="PROTEIN-L-ISOASPARTATE O-METHYLTRANSFERASE"/>
    <property type="match status" value="1"/>
</dbReference>
<dbReference type="RefSeq" id="WP_405275512.1">
    <property type="nucleotide sequence ID" value="NZ_JBBHLI010000002.1"/>
</dbReference>
<dbReference type="GO" id="GO:0032259">
    <property type="term" value="P:methylation"/>
    <property type="evidence" value="ECO:0007669"/>
    <property type="project" value="UniProtKB-KW"/>
</dbReference>
<feature type="active site" evidence="7">
    <location>
        <position position="70"/>
    </location>
</feature>
<evidence type="ECO:0000256" key="3">
    <source>
        <dbReference type="ARBA" id="ARBA00022490"/>
    </source>
</evidence>
<dbReference type="EC" id="2.1.1.77" evidence="7"/>
<comment type="caution">
    <text evidence="8">The sequence shown here is derived from an EMBL/GenBank/DDBJ whole genome shotgun (WGS) entry which is preliminary data.</text>
</comment>
<comment type="function">
    <text evidence="7">Catalyzes the methyl esterification of L-isoaspartyl residues in peptides and proteins that result from spontaneous decomposition of normal L-aspartyl and L-asparaginyl residues. It plays a role in the repair and/or degradation of damaged proteins.</text>
</comment>
<evidence type="ECO:0000256" key="6">
    <source>
        <dbReference type="ARBA" id="ARBA00022691"/>
    </source>
</evidence>
<evidence type="ECO:0000256" key="5">
    <source>
        <dbReference type="ARBA" id="ARBA00022679"/>
    </source>
</evidence>